<dbReference type="EMBL" id="PEBV01000004">
    <property type="protein sequence ID" value="PTQ54426.1"/>
    <property type="molecule type" value="Genomic_DNA"/>
</dbReference>
<gene>
    <name evidence="2" type="ORF">HSCHL_0345</name>
</gene>
<dbReference type="AlphaFoldDB" id="A0A2T5GE21"/>
<name>A0A2T5GE21_HYDSH</name>
<dbReference type="Proteomes" id="UP000244180">
    <property type="component" value="Unassembled WGS sequence"/>
</dbReference>
<feature type="region of interest" description="Disordered" evidence="1">
    <location>
        <begin position="1"/>
        <end position="21"/>
    </location>
</feature>
<reference evidence="2 3" key="1">
    <citation type="submission" date="2017-08" db="EMBL/GenBank/DDBJ databases">
        <title>Burning lignite coal seam in the remote Altai Mountains harbors a hydrogen-driven thermophilic microbial community.</title>
        <authorList>
            <person name="Kadnikov V.V."/>
            <person name="Mardanov A.V."/>
            <person name="Ivasenko D."/>
            <person name="Beletsky A.V."/>
            <person name="Karnachuk O.V."/>
            <person name="Ravin N.V."/>
        </authorList>
    </citation>
    <scope>NUCLEOTIDE SEQUENCE [LARGE SCALE GENOMIC DNA]</scope>
    <source>
        <strain evidence="2">AL33</strain>
    </source>
</reference>
<sequence length="40" mass="4281">MTEEKKKNAANAQKPPARPAVFVGLPLKRLPPGVRGAERG</sequence>
<accession>A0A2T5GE21</accession>
<organism evidence="2 3">
    <name type="scientific">Hydrogenibacillus schlegelii</name>
    <name type="common">Bacillus schlegelii</name>
    <dbReference type="NCBI Taxonomy" id="1484"/>
    <lineage>
        <taxon>Bacteria</taxon>
        <taxon>Bacillati</taxon>
        <taxon>Bacillota</taxon>
        <taxon>Bacilli</taxon>
        <taxon>Bacillales</taxon>
        <taxon>Bacillales Family X. Incertae Sedis</taxon>
        <taxon>Hydrogenibacillus</taxon>
    </lineage>
</organism>
<evidence type="ECO:0000256" key="1">
    <source>
        <dbReference type="SAM" id="MobiDB-lite"/>
    </source>
</evidence>
<protein>
    <submittedName>
        <fullName evidence="2">Uncharacterized protein</fullName>
    </submittedName>
</protein>
<evidence type="ECO:0000313" key="3">
    <source>
        <dbReference type="Proteomes" id="UP000244180"/>
    </source>
</evidence>
<evidence type="ECO:0000313" key="2">
    <source>
        <dbReference type="EMBL" id="PTQ54426.1"/>
    </source>
</evidence>
<comment type="caution">
    <text evidence="2">The sequence shown here is derived from an EMBL/GenBank/DDBJ whole genome shotgun (WGS) entry which is preliminary data.</text>
</comment>
<proteinExistence type="predicted"/>